<proteinExistence type="predicted"/>
<dbReference type="AlphaFoldDB" id="A0A0V0GTA6"/>
<organism evidence="2">
    <name type="scientific">Solanum chacoense</name>
    <name type="common">Chaco potato</name>
    <dbReference type="NCBI Taxonomy" id="4108"/>
    <lineage>
        <taxon>Eukaryota</taxon>
        <taxon>Viridiplantae</taxon>
        <taxon>Streptophyta</taxon>
        <taxon>Embryophyta</taxon>
        <taxon>Tracheophyta</taxon>
        <taxon>Spermatophyta</taxon>
        <taxon>Magnoliopsida</taxon>
        <taxon>eudicotyledons</taxon>
        <taxon>Gunneridae</taxon>
        <taxon>Pentapetalae</taxon>
        <taxon>asterids</taxon>
        <taxon>lamiids</taxon>
        <taxon>Solanales</taxon>
        <taxon>Solanaceae</taxon>
        <taxon>Solanoideae</taxon>
        <taxon>Solaneae</taxon>
        <taxon>Solanum</taxon>
    </lineage>
</organism>
<accession>A0A0V0GTA6</accession>
<protein>
    <submittedName>
        <fullName evidence="2">Putative ovule protein</fullName>
    </submittedName>
</protein>
<name>A0A0V0GTA6_SOLCH</name>
<sequence>MHFSLQSKQEEKNVQNIRLPEQGYTQNMPCPTITVKWKRKFYIQRMTLTCNFNNLICNSQTTENKANVTNSTQKLTNARGNDMQ</sequence>
<reference evidence="2" key="1">
    <citation type="submission" date="2015-12" db="EMBL/GenBank/DDBJ databases">
        <title>Gene expression during late stages of embryo sac development: a critical building block for successful pollen-pistil interactions.</title>
        <authorList>
            <person name="Liu Y."/>
            <person name="Joly V."/>
            <person name="Sabar M."/>
            <person name="Matton D.P."/>
        </authorList>
    </citation>
    <scope>NUCLEOTIDE SEQUENCE</scope>
</reference>
<evidence type="ECO:0000256" key="1">
    <source>
        <dbReference type="SAM" id="MobiDB-lite"/>
    </source>
</evidence>
<evidence type="ECO:0000313" key="2">
    <source>
        <dbReference type="EMBL" id="JAP11455.1"/>
    </source>
</evidence>
<dbReference type="EMBL" id="GEDG01031295">
    <property type="protein sequence ID" value="JAP11455.1"/>
    <property type="molecule type" value="Transcribed_RNA"/>
</dbReference>
<feature type="region of interest" description="Disordered" evidence="1">
    <location>
        <begin position="1"/>
        <end position="20"/>
    </location>
</feature>